<dbReference type="InterPro" id="IPR000873">
    <property type="entry name" value="AMP-dep_synth/lig_dom"/>
</dbReference>
<dbReference type="PROSITE" id="PS00455">
    <property type="entry name" value="AMP_BINDING"/>
    <property type="match status" value="1"/>
</dbReference>
<keyword evidence="3" id="KW-0436">Ligase</keyword>
<feature type="transmembrane region" description="Helical" evidence="1">
    <location>
        <begin position="342"/>
        <end position="365"/>
    </location>
</feature>
<evidence type="ECO:0000256" key="1">
    <source>
        <dbReference type="SAM" id="Phobius"/>
    </source>
</evidence>
<proteinExistence type="predicted"/>
<dbReference type="GO" id="GO:0016874">
    <property type="term" value="F:ligase activity"/>
    <property type="evidence" value="ECO:0007669"/>
    <property type="project" value="UniProtKB-KW"/>
</dbReference>
<dbReference type="EMBL" id="CP061839">
    <property type="protein sequence ID" value="QOW61587.1"/>
    <property type="molecule type" value="Genomic_DNA"/>
</dbReference>
<evidence type="ECO:0000313" key="4">
    <source>
        <dbReference type="Proteomes" id="UP000593915"/>
    </source>
</evidence>
<dbReference type="Gene3D" id="3.40.50.12780">
    <property type="entry name" value="N-terminal domain of ligase-like"/>
    <property type="match status" value="1"/>
</dbReference>
<dbReference type="InterPro" id="IPR052987">
    <property type="entry name" value="Chloroplast_AMP-bd_Enzymes"/>
</dbReference>
<organism evidence="3 4">
    <name type="scientific">Treponema pedis</name>
    <dbReference type="NCBI Taxonomy" id="409322"/>
    <lineage>
        <taxon>Bacteria</taxon>
        <taxon>Pseudomonadati</taxon>
        <taxon>Spirochaetota</taxon>
        <taxon>Spirochaetia</taxon>
        <taxon>Spirochaetales</taxon>
        <taxon>Treponemataceae</taxon>
        <taxon>Treponema</taxon>
    </lineage>
</organism>
<name>A0A7S6WQY4_9SPIR</name>
<accession>A0A7S6WQY4</accession>
<reference evidence="3 4" key="1">
    <citation type="submission" date="2020-09" db="EMBL/GenBank/DDBJ databases">
        <title>Characterization of Treponema spp. from bovine digital dermatitis in Korea.</title>
        <authorList>
            <person name="Espiritu H.M."/>
            <person name="Cho Y.I."/>
            <person name="Mamuad L."/>
        </authorList>
    </citation>
    <scope>NUCLEOTIDE SEQUENCE [LARGE SCALE GENOMIC DNA]</scope>
    <source>
        <strain evidence="3 4">KS1</strain>
    </source>
</reference>
<sequence>MSIKDKSLPLLLKRISETYPDVGAQMFKSEDKEFHTLSYKSLYQTALDFSAGLIFFGCKPKDHVGLIADNRKEWLHASFGVMNLGAADVPRGCDATEQEITHILSFAECKFAILENEVQITKVLKNIKDIPSLECIIAFDNTDFKKLEAEFNLQARNIKFLTYDEIIETGKKERAEGRIKPEEFAEKVELDDLASIIFTSGTTGNPKGVTMSHKNFMAQLEELQERIIMKPGEKAISVLPVWHSFERACEYVIIISAGTIAYSKPIGSILLADMQIINPVLFPSVPRIWEAVYDGIFKAMKKRGRPLYYLFLFFISVGVKTMRQKRRVLGLCPHFQRRTKILYPVLSFLPLICLAPLYFIGDLIIYRAIRKKFGKCFKAGVSGGGALPPNVDEFFWAIGVNVVEGYGITETAPVISVRPMPRPVFGTLGKPLKCFQYKIVDKNGNELGCGKKGVLMVKGEPVTKGYYNAPETTAEVIDKDGWFDTGDLALTTIDGELILRGRKKNTIVLRGGENIEPVPIEVKLQESPLITTAVVLGQDQRFLGALLAVNGENLKQWAENQGFKNVPVETLINEPAVQKLYEAEVAELINAKTGFKIFERINKIVLLPNEFKAGQELSAKGEMMRHKIVKLYREEIYELFK</sequence>
<dbReference type="Pfam" id="PF23562">
    <property type="entry name" value="AMP-binding_C_3"/>
    <property type="match status" value="1"/>
</dbReference>
<dbReference type="PANTHER" id="PTHR43813">
    <property type="entry name" value="ACYL-ACTIVATING ENZYME 16, CHLOROPLASTIC-RELATED"/>
    <property type="match status" value="1"/>
</dbReference>
<dbReference type="InterPro" id="IPR020845">
    <property type="entry name" value="AMP-binding_CS"/>
</dbReference>
<evidence type="ECO:0000259" key="2">
    <source>
        <dbReference type="Pfam" id="PF00501"/>
    </source>
</evidence>
<evidence type="ECO:0000313" key="3">
    <source>
        <dbReference type="EMBL" id="QOW61587.1"/>
    </source>
</evidence>
<dbReference type="PANTHER" id="PTHR43813:SF1">
    <property type="entry name" value="ACYL-ACTIVATING ENZYME 16, CHLOROPLASTIC-RELATED"/>
    <property type="match status" value="1"/>
</dbReference>
<gene>
    <name evidence="3" type="ORF">IFE08_04155</name>
</gene>
<dbReference type="Pfam" id="PF00501">
    <property type="entry name" value="AMP-binding"/>
    <property type="match status" value="1"/>
</dbReference>
<keyword evidence="1" id="KW-0472">Membrane</keyword>
<dbReference type="RefSeq" id="WP_194077083.1">
    <property type="nucleotide sequence ID" value="NZ_JARGEW010000046.1"/>
</dbReference>
<feature type="domain" description="AMP-dependent synthetase/ligase" evidence="2">
    <location>
        <begin position="17"/>
        <end position="467"/>
    </location>
</feature>
<dbReference type="InterPro" id="IPR042099">
    <property type="entry name" value="ANL_N_sf"/>
</dbReference>
<dbReference type="AlphaFoldDB" id="A0A7S6WQY4"/>
<feature type="transmembrane region" description="Helical" evidence="1">
    <location>
        <begin position="306"/>
        <end position="322"/>
    </location>
</feature>
<keyword evidence="1" id="KW-0812">Transmembrane</keyword>
<dbReference type="Proteomes" id="UP000593915">
    <property type="component" value="Chromosome"/>
</dbReference>
<keyword evidence="1" id="KW-1133">Transmembrane helix</keyword>
<protein>
    <submittedName>
        <fullName evidence="3">Long-chain fatty acid--CoA ligase</fullName>
    </submittedName>
</protein>
<dbReference type="SUPFAM" id="SSF56801">
    <property type="entry name" value="Acetyl-CoA synthetase-like"/>
    <property type="match status" value="1"/>
</dbReference>